<evidence type="ECO:0000256" key="6">
    <source>
        <dbReference type="RuleBase" id="RU368003"/>
    </source>
</evidence>
<dbReference type="PANTHER" id="PTHR15341:SF3">
    <property type="entry name" value="NUCLEAR NUCLEIC ACID-BINDING PROTEIN C1D"/>
    <property type="match status" value="1"/>
</dbReference>
<dbReference type="RefSeq" id="XP_025346562.1">
    <property type="nucleotide sequence ID" value="XM_025492902.1"/>
</dbReference>
<dbReference type="GO" id="GO:0010468">
    <property type="term" value="P:regulation of gene expression"/>
    <property type="evidence" value="ECO:0007669"/>
    <property type="project" value="TreeGrafter"/>
</dbReference>
<dbReference type="PANTHER" id="PTHR15341">
    <property type="entry name" value="SUN-COR STEROID HORMONE RECEPTOR CO-REPRESSOR"/>
    <property type="match status" value="1"/>
</dbReference>
<dbReference type="AlphaFoldDB" id="A0A316U217"/>
<keyword evidence="4 6" id="KW-0694">RNA-binding</keyword>
<dbReference type="GO" id="GO:0000178">
    <property type="term" value="C:exosome (RNase complex)"/>
    <property type="evidence" value="ECO:0007669"/>
    <property type="project" value="TreeGrafter"/>
</dbReference>
<feature type="compositionally biased region" description="Low complexity" evidence="7">
    <location>
        <begin position="171"/>
        <end position="189"/>
    </location>
</feature>
<accession>A0A316U217</accession>
<dbReference type="Proteomes" id="UP000245942">
    <property type="component" value="Unassembled WGS sequence"/>
</dbReference>
<dbReference type="EMBL" id="KZ819331">
    <property type="protein sequence ID" value="PWN19402.1"/>
    <property type="molecule type" value="Genomic_DNA"/>
</dbReference>
<feature type="compositionally biased region" description="Basic and acidic residues" evidence="7">
    <location>
        <begin position="153"/>
        <end position="169"/>
    </location>
</feature>
<proteinExistence type="inferred from homology"/>
<evidence type="ECO:0000256" key="4">
    <source>
        <dbReference type="ARBA" id="ARBA00022884"/>
    </source>
</evidence>
<dbReference type="GO" id="GO:0000460">
    <property type="term" value="P:maturation of 5.8S rRNA"/>
    <property type="evidence" value="ECO:0007669"/>
    <property type="project" value="TreeGrafter"/>
</dbReference>
<comment type="similarity">
    <text evidence="2 6">Belongs to the C1D family.</text>
</comment>
<dbReference type="InterPro" id="IPR011082">
    <property type="entry name" value="Exosome-assoc_fac/DNA_repair"/>
</dbReference>
<feature type="compositionally biased region" description="Low complexity" evidence="7">
    <location>
        <begin position="246"/>
        <end position="263"/>
    </location>
</feature>
<evidence type="ECO:0000313" key="9">
    <source>
        <dbReference type="Proteomes" id="UP000245942"/>
    </source>
</evidence>
<keyword evidence="5 6" id="KW-0539">Nucleus</keyword>
<dbReference type="InterPro" id="IPR007146">
    <property type="entry name" value="Sas10/Utp3/C1D"/>
</dbReference>
<evidence type="ECO:0000256" key="7">
    <source>
        <dbReference type="SAM" id="MobiDB-lite"/>
    </source>
</evidence>
<protein>
    <recommendedName>
        <fullName evidence="6">Exosome complex protein</fullName>
    </recommendedName>
</protein>
<organism evidence="8 9">
    <name type="scientific">Pseudomicrostroma glucosiphilum</name>
    <dbReference type="NCBI Taxonomy" id="1684307"/>
    <lineage>
        <taxon>Eukaryota</taxon>
        <taxon>Fungi</taxon>
        <taxon>Dikarya</taxon>
        <taxon>Basidiomycota</taxon>
        <taxon>Ustilaginomycotina</taxon>
        <taxon>Exobasidiomycetes</taxon>
        <taxon>Microstromatales</taxon>
        <taxon>Microstromatales incertae sedis</taxon>
        <taxon>Pseudomicrostroma</taxon>
    </lineage>
</organism>
<dbReference type="STRING" id="1684307.A0A316U217"/>
<name>A0A316U217_9BASI</name>
<feature type="compositionally biased region" description="Low complexity" evidence="7">
    <location>
        <begin position="112"/>
        <end position="123"/>
    </location>
</feature>
<comment type="function">
    <text evidence="6">Required for exosome-dependent processing of pre-rRNA and small nucleolar RNA (snRNA) precursors. Involved in processing of 35S pre-rRNA at the A0, A1 and A2 sites.</text>
</comment>
<feature type="compositionally biased region" description="Basic and acidic residues" evidence="7">
    <location>
        <begin position="212"/>
        <end position="232"/>
    </location>
</feature>
<evidence type="ECO:0000256" key="5">
    <source>
        <dbReference type="ARBA" id="ARBA00023242"/>
    </source>
</evidence>
<evidence type="ECO:0000313" key="8">
    <source>
        <dbReference type="EMBL" id="PWN19402.1"/>
    </source>
</evidence>
<reference evidence="8 9" key="1">
    <citation type="journal article" date="2018" name="Mol. Biol. Evol.">
        <title>Broad Genomic Sampling Reveals a Smut Pathogenic Ancestry of the Fungal Clade Ustilaginomycotina.</title>
        <authorList>
            <person name="Kijpornyongpan T."/>
            <person name="Mondo S.J."/>
            <person name="Barry K."/>
            <person name="Sandor L."/>
            <person name="Lee J."/>
            <person name="Lipzen A."/>
            <person name="Pangilinan J."/>
            <person name="LaButti K."/>
            <person name="Hainaut M."/>
            <person name="Henrissat B."/>
            <person name="Grigoriev I.V."/>
            <person name="Spatafora J.W."/>
            <person name="Aime M.C."/>
        </authorList>
    </citation>
    <scope>NUCLEOTIDE SEQUENCE [LARGE SCALE GENOMIC DNA]</scope>
    <source>
        <strain evidence="8 9">MCA 4718</strain>
    </source>
</reference>
<dbReference type="GO" id="GO:0005730">
    <property type="term" value="C:nucleolus"/>
    <property type="evidence" value="ECO:0007669"/>
    <property type="project" value="TreeGrafter"/>
</dbReference>
<gene>
    <name evidence="8" type="ORF">BCV69DRAFT_284035</name>
</gene>
<dbReference type="GeneID" id="37014636"/>
<feature type="compositionally biased region" description="Basic residues" evidence="7">
    <location>
        <begin position="264"/>
        <end position="281"/>
    </location>
</feature>
<keyword evidence="9" id="KW-1185">Reference proteome</keyword>
<feature type="region of interest" description="Disordered" evidence="7">
    <location>
        <begin position="112"/>
        <end position="131"/>
    </location>
</feature>
<dbReference type="GO" id="GO:0003723">
    <property type="term" value="F:RNA binding"/>
    <property type="evidence" value="ECO:0007669"/>
    <property type="project" value="UniProtKB-UniRule"/>
</dbReference>
<dbReference type="OrthoDB" id="1421013at2759"/>
<sequence length="281" mass="29305">MSLESPLPALAAFSESLATLGQTLDPLLKQPLDQIVSKLEEGSSHTAESSSNGLEGRLDAAKLQVSIAYVLLDLVWFQLKVQGQDPSAHPVHAELERVRTYFGKIKFVQSGASSASSSTSSGAPTLPGQEGRLRVDQAAAGRFIRSGLGAAGEKGKHTKFDEAEKKEEAAAEAVASGSASSSSSSSSDSSDSEGDSGAEAPAELSTKKDKKGRIIRDPFEGYDSPKRTKSKQDAPTSSAKKRKASTEAAAIPEAAAASPSSHPASKKARKRSGKGSKQKKH</sequence>
<dbReference type="Pfam" id="PF04000">
    <property type="entry name" value="Sas10_Utp3"/>
    <property type="match status" value="1"/>
</dbReference>
<evidence type="ECO:0000256" key="2">
    <source>
        <dbReference type="ARBA" id="ARBA00009154"/>
    </source>
</evidence>
<evidence type="ECO:0000256" key="3">
    <source>
        <dbReference type="ARBA" id="ARBA00022552"/>
    </source>
</evidence>
<keyword evidence="3 6" id="KW-0698">rRNA processing</keyword>
<dbReference type="GO" id="GO:0003677">
    <property type="term" value="F:DNA binding"/>
    <property type="evidence" value="ECO:0007669"/>
    <property type="project" value="TreeGrafter"/>
</dbReference>
<evidence type="ECO:0000256" key="1">
    <source>
        <dbReference type="ARBA" id="ARBA00004123"/>
    </source>
</evidence>
<feature type="region of interest" description="Disordered" evidence="7">
    <location>
        <begin position="150"/>
        <end position="281"/>
    </location>
</feature>
<comment type="subcellular location">
    <subcellularLocation>
        <location evidence="1 6">Nucleus</location>
    </subcellularLocation>
</comment>